<evidence type="ECO:0000256" key="1">
    <source>
        <dbReference type="ARBA" id="ARBA00004202"/>
    </source>
</evidence>
<dbReference type="PROSITE" id="PS51329">
    <property type="entry name" value="C_CAP_COFACTOR_C"/>
    <property type="match status" value="1"/>
</dbReference>
<dbReference type="GO" id="GO:0019933">
    <property type="term" value="P:cAMP-mediated signaling"/>
    <property type="evidence" value="ECO:0007669"/>
    <property type="project" value="TreeGrafter"/>
</dbReference>
<evidence type="ECO:0000256" key="3">
    <source>
        <dbReference type="ARBA" id="ARBA00022475"/>
    </source>
</evidence>
<keyword evidence="3" id="KW-1003">Cell membrane</keyword>
<dbReference type="GO" id="GO:0000902">
    <property type="term" value="P:cell morphogenesis"/>
    <property type="evidence" value="ECO:0007669"/>
    <property type="project" value="TreeGrafter"/>
</dbReference>
<feature type="domain" description="C-CAP/cofactor C-like" evidence="6">
    <location>
        <begin position="501"/>
        <end position="639"/>
    </location>
</feature>
<sequence>MSDLKQLNSLVSNLESALGVSGGSGGGGGASVAAFDSSVGARLTEFDNASRQVGGDVAELSPIVLDAFAALRSVLVEASNRPSRPNDAELQRLLEPLSRRLQKVDEFRNSKRASAQFNHLSAVAESIGALGWVAQPEKPAPFVESLRDAGVFYSNRVLKEAKDGKAGGEAGAAWAKAWTAVINSMIAYVKENHLTGLVWGGSGGSSGGTAAASAEATMESVLHRLEALTAKVKSGGAGVKAGSGDDASSNGFGSVVDRMSAFTAATAALDSADTADVRKIVDMANMAFQLLRNLLGQPRPASGGVQSLPTFQQLSQSINQAVEFREANRTSRCFNHLSAVSASLPAFGWVQMSPAPAQFVQDMRESGQFYTDKILTEYKRSDTRHVTWAAAWIDLLKEMQAYVKAKHTTGFVFAAGGAAAAPAAAPPAPRAGGPPPPPPPRRRPAAPASASWWRRRWSRQSGRPGEGITGRLRKVPDSAKTHKNPELRSAKKAPPPKPAAPAKQPVTELTGQKWTVEYHKSNRSIVLDNTSIKQAVYIFKCEGCTIQVKGKVNGITLDSCRKCALVFDDLISAVDIVNCQSVQTQCLGTVPTVNIDKTDGVQVYLTENCRSTCSIVAAKSSEMNICIALENGDVKEYPLPEQFRNVWNGKGFTTEPTDLI</sequence>
<dbReference type="GO" id="GO:0005737">
    <property type="term" value="C:cytoplasm"/>
    <property type="evidence" value="ECO:0007669"/>
    <property type="project" value="TreeGrafter"/>
</dbReference>
<dbReference type="Pfam" id="PF08603">
    <property type="entry name" value="CAP_C"/>
    <property type="match status" value="1"/>
</dbReference>
<proteinExistence type="inferred from homology"/>
<organism evidence="7 8">
    <name type="scientific">Macrostomum lignano</name>
    <dbReference type="NCBI Taxonomy" id="282301"/>
    <lineage>
        <taxon>Eukaryota</taxon>
        <taxon>Metazoa</taxon>
        <taxon>Spiralia</taxon>
        <taxon>Lophotrochozoa</taxon>
        <taxon>Platyhelminthes</taxon>
        <taxon>Rhabditophora</taxon>
        <taxon>Macrostomorpha</taxon>
        <taxon>Macrostomida</taxon>
        <taxon>Macrostomidae</taxon>
        <taxon>Macrostomum</taxon>
    </lineage>
</organism>
<dbReference type="InterPro" id="IPR013912">
    <property type="entry name" value="Adenylate_cyclase-assoc_CAP_C"/>
</dbReference>
<dbReference type="SMART" id="SM00673">
    <property type="entry name" value="CARP"/>
    <property type="match status" value="2"/>
</dbReference>
<dbReference type="FunFam" id="1.25.40.330:FF:000001">
    <property type="entry name" value="Adenylyl cyclase-associated protein"/>
    <property type="match status" value="2"/>
</dbReference>
<evidence type="ECO:0000256" key="2">
    <source>
        <dbReference type="ARBA" id="ARBA00007659"/>
    </source>
</evidence>
<dbReference type="AlphaFoldDB" id="A0A1I8GT03"/>
<dbReference type="GO" id="GO:0007015">
    <property type="term" value="P:actin filament organization"/>
    <property type="evidence" value="ECO:0007669"/>
    <property type="project" value="TreeGrafter"/>
</dbReference>
<dbReference type="Pfam" id="PF21938">
    <property type="entry name" value="CAP_N"/>
    <property type="match status" value="2"/>
</dbReference>
<evidence type="ECO:0000313" key="8">
    <source>
        <dbReference type="WBParaSite" id="maker-uti_cns_0002878-snap-gene-0.11-mRNA-1"/>
    </source>
</evidence>
<comment type="subcellular location">
    <subcellularLocation>
        <location evidence="1">Cell membrane</location>
        <topology evidence="1">Peripheral membrane protein</topology>
    </subcellularLocation>
</comment>
<dbReference type="FunFam" id="2.160.20.70:FF:000001">
    <property type="entry name" value="Adenylyl cyclase-associated protein"/>
    <property type="match status" value="1"/>
</dbReference>
<dbReference type="SUPFAM" id="SSF69340">
    <property type="entry name" value="C-terminal domain of adenylylcyclase associated protein"/>
    <property type="match status" value="1"/>
</dbReference>
<evidence type="ECO:0000313" key="7">
    <source>
        <dbReference type="Proteomes" id="UP000095280"/>
    </source>
</evidence>
<evidence type="ECO:0000256" key="4">
    <source>
        <dbReference type="ARBA" id="ARBA00023136"/>
    </source>
</evidence>
<dbReference type="InterPro" id="IPR053950">
    <property type="entry name" value="CAP_N"/>
</dbReference>
<dbReference type="PANTHER" id="PTHR10652">
    <property type="entry name" value="ADENYLYL CYCLASE-ASSOCIATED PROTEIN"/>
    <property type="match status" value="1"/>
</dbReference>
<evidence type="ECO:0000256" key="5">
    <source>
        <dbReference type="SAM" id="MobiDB-lite"/>
    </source>
</evidence>
<dbReference type="GO" id="GO:0003779">
    <property type="term" value="F:actin binding"/>
    <property type="evidence" value="ECO:0007669"/>
    <property type="project" value="InterPro"/>
</dbReference>
<protein>
    <submittedName>
        <fullName evidence="8">Adenylyl cyclase-associated protein</fullName>
    </submittedName>
</protein>
<comment type="similarity">
    <text evidence="2">Belongs to the CAP family.</text>
</comment>
<dbReference type="Gene3D" id="1.25.40.330">
    <property type="entry name" value="Adenylate cyclase-associated CAP, N-terminal domain"/>
    <property type="match status" value="2"/>
</dbReference>
<dbReference type="InterPro" id="IPR036223">
    <property type="entry name" value="CAP_C_sf"/>
</dbReference>
<dbReference type="InterPro" id="IPR006599">
    <property type="entry name" value="CARP_motif"/>
</dbReference>
<dbReference type="GO" id="GO:0008179">
    <property type="term" value="F:adenylate cyclase binding"/>
    <property type="evidence" value="ECO:0007669"/>
    <property type="project" value="TreeGrafter"/>
</dbReference>
<feature type="compositionally biased region" description="Pro residues" evidence="5">
    <location>
        <begin position="424"/>
        <end position="439"/>
    </location>
</feature>
<reference evidence="8" key="1">
    <citation type="submission" date="2016-11" db="UniProtKB">
        <authorList>
            <consortium name="WormBaseParasite"/>
        </authorList>
    </citation>
    <scope>IDENTIFICATION</scope>
</reference>
<dbReference type="InterPro" id="IPR001837">
    <property type="entry name" value="Adenylate_cyclase-assoc_CAP"/>
</dbReference>
<dbReference type="InterPro" id="IPR017901">
    <property type="entry name" value="C-CAP_CF_C-like"/>
</dbReference>
<feature type="region of interest" description="Disordered" evidence="5">
    <location>
        <begin position="422"/>
        <end position="508"/>
    </location>
</feature>
<dbReference type="Gene3D" id="2.160.20.70">
    <property type="match status" value="1"/>
</dbReference>
<dbReference type="Proteomes" id="UP000095280">
    <property type="component" value="Unplaced"/>
</dbReference>
<accession>A0A1I8GT03</accession>
<dbReference type="InterPro" id="IPR036222">
    <property type="entry name" value="CAP_N_sf"/>
</dbReference>
<evidence type="ECO:0000259" key="6">
    <source>
        <dbReference type="PROSITE" id="PS51329"/>
    </source>
</evidence>
<dbReference type="SUPFAM" id="SSF101278">
    <property type="entry name" value="N-terminal domain of adenylylcyclase associated protein, CAP"/>
    <property type="match status" value="2"/>
</dbReference>
<dbReference type="GO" id="GO:0005886">
    <property type="term" value="C:plasma membrane"/>
    <property type="evidence" value="ECO:0007669"/>
    <property type="project" value="UniProtKB-SubCell"/>
</dbReference>
<keyword evidence="4" id="KW-0472">Membrane</keyword>
<feature type="compositionally biased region" description="Basic and acidic residues" evidence="5">
    <location>
        <begin position="474"/>
        <end position="489"/>
    </location>
</feature>
<dbReference type="WBParaSite" id="maker-uti_cns_0002878-snap-gene-0.11-mRNA-1">
    <property type="protein sequence ID" value="maker-uti_cns_0002878-snap-gene-0.11-mRNA-1"/>
    <property type="gene ID" value="maker-uti_cns_0002878-snap-gene-0.11"/>
</dbReference>
<dbReference type="PANTHER" id="PTHR10652:SF0">
    <property type="entry name" value="ADENYLYL CYCLASE-ASSOCIATED PROTEIN"/>
    <property type="match status" value="1"/>
</dbReference>
<dbReference type="InterPro" id="IPR016098">
    <property type="entry name" value="CAP/MinC_C"/>
</dbReference>
<name>A0A1I8GT03_9PLAT</name>
<keyword evidence="7" id="KW-1185">Reference proteome</keyword>